<evidence type="ECO:0000256" key="1">
    <source>
        <dbReference type="SAM" id="MobiDB-lite"/>
    </source>
</evidence>
<comment type="caution">
    <text evidence="2">The sequence shown here is derived from an EMBL/GenBank/DDBJ whole genome shotgun (WGS) entry which is preliminary data.</text>
</comment>
<gene>
    <name evidence="2" type="ORF">BGZ70_010681</name>
</gene>
<feature type="compositionally biased region" description="Acidic residues" evidence="1">
    <location>
        <begin position="741"/>
        <end position="753"/>
    </location>
</feature>
<organism evidence="2 3">
    <name type="scientific">Mortierella alpina</name>
    <name type="common">Oleaginous fungus</name>
    <name type="synonym">Mortierella renispora</name>
    <dbReference type="NCBI Taxonomy" id="64518"/>
    <lineage>
        <taxon>Eukaryota</taxon>
        <taxon>Fungi</taxon>
        <taxon>Fungi incertae sedis</taxon>
        <taxon>Mucoromycota</taxon>
        <taxon>Mortierellomycotina</taxon>
        <taxon>Mortierellomycetes</taxon>
        <taxon>Mortierellales</taxon>
        <taxon>Mortierellaceae</taxon>
        <taxon>Mortierella</taxon>
    </lineage>
</organism>
<feature type="region of interest" description="Disordered" evidence="1">
    <location>
        <begin position="1"/>
        <end position="221"/>
    </location>
</feature>
<feature type="region of interest" description="Disordered" evidence="1">
    <location>
        <begin position="726"/>
        <end position="763"/>
    </location>
</feature>
<dbReference type="Proteomes" id="UP000738359">
    <property type="component" value="Unassembled WGS sequence"/>
</dbReference>
<feature type="compositionally biased region" description="Basic residues" evidence="1">
    <location>
        <begin position="1"/>
        <end position="11"/>
    </location>
</feature>
<feature type="compositionally biased region" description="Polar residues" evidence="1">
    <location>
        <begin position="726"/>
        <end position="739"/>
    </location>
</feature>
<dbReference type="PANTHER" id="PTHR35711">
    <property type="entry name" value="EXPRESSED PROTEIN"/>
    <property type="match status" value="1"/>
</dbReference>
<feature type="compositionally biased region" description="Acidic residues" evidence="1">
    <location>
        <begin position="83"/>
        <end position="102"/>
    </location>
</feature>
<dbReference type="PANTHER" id="PTHR35711:SF1">
    <property type="entry name" value="ECTODERMAL, ISOFORM F"/>
    <property type="match status" value="1"/>
</dbReference>
<evidence type="ECO:0000313" key="2">
    <source>
        <dbReference type="EMBL" id="KAF9954049.1"/>
    </source>
</evidence>
<feature type="region of interest" description="Disordered" evidence="1">
    <location>
        <begin position="578"/>
        <end position="666"/>
    </location>
</feature>
<feature type="compositionally biased region" description="Basic and acidic residues" evidence="1">
    <location>
        <begin position="157"/>
        <end position="168"/>
    </location>
</feature>
<keyword evidence="3" id="KW-1185">Reference proteome</keyword>
<dbReference type="OrthoDB" id="2448993at2759"/>
<evidence type="ECO:0000313" key="3">
    <source>
        <dbReference type="Proteomes" id="UP000738359"/>
    </source>
</evidence>
<feature type="compositionally biased region" description="Basic residues" evidence="1">
    <location>
        <begin position="865"/>
        <end position="878"/>
    </location>
</feature>
<sequence length="1078" mass="121069">MARNSKSRKNKRATEPPGSSLHAGSTASTNSSVPSPAPVARHSRRLTRSSMHVLRVGGGPYLSSRPRLPRKALAKSGNCAGSDSEDNEEEGDEEEEETESEIENGFSGDNEHMGDDYEEEERDDSDDKTGGETTSMSRDVNMDDTSNDPDPGSRTTDQNHESEQRNNREQAQGAPAAAVEDEIYYSDSDPEATIPDVYGVDSDDDGDGESGDVAANDDDAFPDLLPADTYHPEHPTVRQHIDELFQKTLTVSANPPINAPQLVDRLVRQHLPQFWRHRFQDIKLNQHKNTDCHNKRPRSLAILSMCVECGHKFCKQPLYDDSQRERHWRRWKRARATKRITGRKPPRKRKSLFGADYFHRRQGLSSVSSSGSDSGKCDNSELTAIELDNILNNNRRSLRYDGNLDHIGLKEEKHSDHCLHNQASAKLSTKKIYMGWGLVPGHDHPMTPRDHRGPLTSAASASSGITVTSLSSLPETSTPCADPLTEEELTSLLPESDCLLYPSRSLMASFCHLIPRGLVFSNNMLRKLFTYFVWHPWFDCHLQAITIRRAYSELWPIFLLRDEDAEVDDEEEAEFRRQMNAFTRTTRQAAHERRKLKLQAEPQTGSKRKSNDTTGTKTKKKTRLNDGTAANTKGKRKCKKSESHPVSDDDEPTPPVPKIRKPRTAEELLGFERSRLISLEARFTTSFNNGVSIHGICPMRMYPSMNTKVRLARQIRKGWTVYWTLPSSPTPGSIPSQPYVTDDDDDDDDDDDSGDNKHHGSDEKQLFARRKVHYYIVDIEEKYRTTASGIVHPETLFPELPEEAVLRLTNHPLTQPDRKDALSRLAARLSSWFRRAHRQRTRQGFVLPEYMKLRPPKAKPERKIKTQLKSKPKRKPAPKARDKTKTKANASSTLDISVVPESNPEVQAASVDPEGSIGAVELVNYLTQPWSDILAPCENSSSLSCEGSLGGVVRKQSPRGLNTARLDLQALDTSSLPLTTVSTTVQRDSLKARNVDSARQSALDDYDERQLYGLMFDDILDSPFDRSDPFGWSSGYGSDLAIPNVLMALDMGETDVDMGCFQDAQRVSDEQNDEDKGR</sequence>
<dbReference type="EMBL" id="JAAAHY010000994">
    <property type="protein sequence ID" value="KAF9954049.1"/>
    <property type="molecule type" value="Genomic_DNA"/>
</dbReference>
<reference evidence="2" key="1">
    <citation type="journal article" date="2020" name="Fungal Divers.">
        <title>Resolving the Mortierellaceae phylogeny through synthesis of multi-gene phylogenetics and phylogenomics.</title>
        <authorList>
            <person name="Vandepol N."/>
            <person name="Liber J."/>
            <person name="Desiro A."/>
            <person name="Na H."/>
            <person name="Kennedy M."/>
            <person name="Barry K."/>
            <person name="Grigoriev I.V."/>
            <person name="Miller A.N."/>
            <person name="O'Donnell K."/>
            <person name="Stajich J.E."/>
            <person name="Bonito G."/>
        </authorList>
    </citation>
    <scope>NUCLEOTIDE SEQUENCE</scope>
    <source>
        <strain evidence="2">CK1249</strain>
    </source>
</reference>
<proteinExistence type="predicted"/>
<dbReference type="AlphaFoldDB" id="A0A9P6LZ59"/>
<feature type="compositionally biased region" description="Acidic residues" evidence="1">
    <location>
        <begin position="179"/>
        <end position="190"/>
    </location>
</feature>
<feature type="compositionally biased region" description="Acidic residues" evidence="1">
    <location>
        <begin position="201"/>
        <end position="221"/>
    </location>
</feature>
<protein>
    <submittedName>
        <fullName evidence="2">Uncharacterized protein</fullName>
    </submittedName>
</protein>
<accession>A0A9P6LZ59</accession>
<feature type="compositionally biased region" description="Polar residues" evidence="1">
    <location>
        <begin position="22"/>
        <end position="34"/>
    </location>
</feature>
<name>A0A9P6LZ59_MORAP</name>
<feature type="compositionally biased region" description="Basic and acidic residues" evidence="1">
    <location>
        <begin position="754"/>
        <end position="763"/>
    </location>
</feature>
<feature type="region of interest" description="Disordered" evidence="1">
    <location>
        <begin position="856"/>
        <end position="891"/>
    </location>
</feature>